<reference evidence="6" key="2">
    <citation type="submission" date="2022-10" db="EMBL/GenBank/DDBJ databases">
        <authorList>
            <consortium name="ENA_rothamsted_submissions"/>
            <consortium name="culmorum"/>
            <person name="King R."/>
        </authorList>
    </citation>
    <scope>NUCLEOTIDE SEQUENCE</scope>
</reference>
<accession>A0A9N9S487</accession>
<dbReference type="PROSITE" id="PS00518">
    <property type="entry name" value="ZF_RING_1"/>
    <property type="match status" value="1"/>
</dbReference>
<dbReference type="SUPFAM" id="SSF57850">
    <property type="entry name" value="RING/U-box"/>
    <property type="match status" value="1"/>
</dbReference>
<proteinExistence type="predicted"/>
<dbReference type="InterPro" id="IPR001841">
    <property type="entry name" value="Znf_RING"/>
</dbReference>
<protein>
    <recommendedName>
        <fullName evidence="5">RING-type domain-containing protein</fullName>
    </recommendedName>
</protein>
<evidence type="ECO:0000256" key="1">
    <source>
        <dbReference type="ARBA" id="ARBA00022723"/>
    </source>
</evidence>
<dbReference type="InterPro" id="IPR017907">
    <property type="entry name" value="Znf_RING_CS"/>
</dbReference>
<reference evidence="6" key="1">
    <citation type="submission" date="2022-01" db="EMBL/GenBank/DDBJ databases">
        <authorList>
            <person name="King R."/>
        </authorList>
    </citation>
    <scope>NUCLEOTIDE SEQUENCE</scope>
</reference>
<organism evidence="6 7">
    <name type="scientific">Chironomus riparius</name>
    <dbReference type="NCBI Taxonomy" id="315576"/>
    <lineage>
        <taxon>Eukaryota</taxon>
        <taxon>Metazoa</taxon>
        <taxon>Ecdysozoa</taxon>
        <taxon>Arthropoda</taxon>
        <taxon>Hexapoda</taxon>
        <taxon>Insecta</taxon>
        <taxon>Pterygota</taxon>
        <taxon>Neoptera</taxon>
        <taxon>Endopterygota</taxon>
        <taxon>Diptera</taxon>
        <taxon>Nematocera</taxon>
        <taxon>Chironomoidea</taxon>
        <taxon>Chironomidae</taxon>
        <taxon>Chironominae</taxon>
        <taxon>Chironomus</taxon>
    </lineage>
</organism>
<feature type="domain" description="RING-type" evidence="5">
    <location>
        <begin position="10"/>
        <end position="54"/>
    </location>
</feature>
<evidence type="ECO:0000256" key="4">
    <source>
        <dbReference type="PROSITE-ProRule" id="PRU00175"/>
    </source>
</evidence>
<dbReference type="GO" id="GO:0005634">
    <property type="term" value="C:nucleus"/>
    <property type="evidence" value="ECO:0007669"/>
    <property type="project" value="UniProtKB-ARBA"/>
</dbReference>
<dbReference type="SMART" id="SM00184">
    <property type="entry name" value="RING"/>
    <property type="match status" value="1"/>
</dbReference>
<name>A0A9N9S487_9DIPT</name>
<dbReference type="OrthoDB" id="6105938at2759"/>
<dbReference type="GO" id="GO:0008270">
    <property type="term" value="F:zinc ion binding"/>
    <property type="evidence" value="ECO:0007669"/>
    <property type="project" value="UniProtKB-KW"/>
</dbReference>
<keyword evidence="3" id="KW-0862">Zinc</keyword>
<evidence type="ECO:0000256" key="2">
    <source>
        <dbReference type="ARBA" id="ARBA00022771"/>
    </source>
</evidence>
<dbReference type="AlphaFoldDB" id="A0A9N9S487"/>
<evidence type="ECO:0000256" key="3">
    <source>
        <dbReference type="ARBA" id="ARBA00022833"/>
    </source>
</evidence>
<dbReference type="Pfam" id="PF00097">
    <property type="entry name" value="zf-C3HC4"/>
    <property type="match status" value="1"/>
</dbReference>
<evidence type="ECO:0000313" key="7">
    <source>
        <dbReference type="Proteomes" id="UP001153620"/>
    </source>
</evidence>
<evidence type="ECO:0000313" key="6">
    <source>
        <dbReference type="EMBL" id="CAG9810981.1"/>
    </source>
</evidence>
<dbReference type="Proteomes" id="UP001153620">
    <property type="component" value="Chromosome 4"/>
</dbReference>
<dbReference type="EMBL" id="OU895880">
    <property type="protein sequence ID" value="CAG9810981.1"/>
    <property type="molecule type" value="Genomic_DNA"/>
</dbReference>
<keyword evidence="2 4" id="KW-0863">Zinc-finger</keyword>
<evidence type="ECO:0000259" key="5">
    <source>
        <dbReference type="PROSITE" id="PS50089"/>
    </source>
</evidence>
<dbReference type="PROSITE" id="PS50089">
    <property type="entry name" value="ZF_RING_2"/>
    <property type="match status" value="1"/>
</dbReference>
<gene>
    <name evidence="6" type="ORF">CHIRRI_LOCUS13791</name>
</gene>
<dbReference type="Gene3D" id="3.30.40.10">
    <property type="entry name" value="Zinc/RING finger domain, C3HC4 (zinc finger)"/>
    <property type="match status" value="1"/>
</dbReference>
<dbReference type="InterPro" id="IPR013083">
    <property type="entry name" value="Znf_RING/FYVE/PHD"/>
</dbReference>
<keyword evidence="7" id="KW-1185">Reference proteome</keyword>
<keyword evidence="1" id="KW-0479">Metal-binding</keyword>
<sequence length="78" mass="9413">MDQVQKQQNCPVCMEKMVKSVKTECNHEFCVKCLFKWVFLCVDEREKIDCPLCRQTVWMNNLKWIKPEENKEIRVESS</sequence>
<dbReference type="InterPro" id="IPR018957">
    <property type="entry name" value="Znf_C3HC4_RING-type"/>
</dbReference>